<gene>
    <name evidence="3" type="ORF">PKF032_11210</name>
</gene>
<dbReference type="SMART" id="SM00267">
    <property type="entry name" value="GGDEF"/>
    <property type="match status" value="1"/>
</dbReference>
<keyword evidence="1" id="KW-1133">Transmembrane helix</keyword>
<protein>
    <recommendedName>
        <fullName evidence="2">GGDEF domain-containing protein</fullName>
    </recommendedName>
</protein>
<dbReference type="PROSITE" id="PS50887">
    <property type="entry name" value="GGDEF"/>
    <property type="match status" value="1"/>
</dbReference>
<feature type="transmembrane region" description="Helical" evidence="1">
    <location>
        <begin position="120"/>
        <end position="140"/>
    </location>
</feature>
<evidence type="ECO:0000313" key="3">
    <source>
        <dbReference type="EMBL" id="BDT79233.1"/>
    </source>
</evidence>
<dbReference type="Gene3D" id="3.30.70.270">
    <property type="match status" value="1"/>
</dbReference>
<keyword evidence="4" id="KW-1185">Reference proteome</keyword>
<dbReference type="InterPro" id="IPR043128">
    <property type="entry name" value="Rev_trsase/Diguanyl_cyclase"/>
</dbReference>
<evidence type="ECO:0000313" key="4">
    <source>
        <dbReference type="Proteomes" id="UP001211204"/>
    </source>
</evidence>
<keyword evidence="1" id="KW-0472">Membrane</keyword>
<keyword evidence="1" id="KW-0812">Transmembrane</keyword>
<dbReference type="EMBL" id="AP026974">
    <property type="protein sequence ID" value="BDT79233.1"/>
    <property type="molecule type" value="Genomic_DNA"/>
</dbReference>
<evidence type="ECO:0000259" key="2">
    <source>
        <dbReference type="PROSITE" id="PS50887"/>
    </source>
</evidence>
<evidence type="ECO:0000256" key="1">
    <source>
        <dbReference type="SAM" id="Phobius"/>
    </source>
</evidence>
<dbReference type="InterPro" id="IPR000160">
    <property type="entry name" value="GGDEF_dom"/>
</dbReference>
<dbReference type="NCBIfam" id="TIGR00254">
    <property type="entry name" value="GGDEF"/>
    <property type="match status" value="1"/>
</dbReference>
<name>A0ABN6TRH8_9BURK</name>
<proteinExistence type="predicted"/>
<dbReference type="InterPro" id="IPR029787">
    <property type="entry name" value="Nucleotide_cyclase"/>
</dbReference>
<feature type="domain" description="GGDEF" evidence="2">
    <location>
        <begin position="194"/>
        <end position="326"/>
    </location>
</feature>
<organism evidence="3 4">
    <name type="scientific">Polynucleobacter yangtzensis</name>
    <dbReference type="NCBI Taxonomy" id="1743159"/>
    <lineage>
        <taxon>Bacteria</taxon>
        <taxon>Pseudomonadati</taxon>
        <taxon>Pseudomonadota</taxon>
        <taxon>Betaproteobacteria</taxon>
        <taxon>Burkholderiales</taxon>
        <taxon>Burkholderiaceae</taxon>
        <taxon>Polynucleobacter</taxon>
    </lineage>
</organism>
<accession>A0ABN6TRH8</accession>
<dbReference type="PANTHER" id="PTHR46663:SF2">
    <property type="entry name" value="GGDEF DOMAIN-CONTAINING PROTEIN"/>
    <property type="match status" value="1"/>
</dbReference>
<dbReference type="SUPFAM" id="SSF55073">
    <property type="entry name" value="Nucleotide cyclase"/>
    <property type="match status" value="1"/>
</dbReference>
<reference evidence="3 4" key="1">
    <citation type="submission" date="2022-11" db="EMBL/GenBank/DDBJ databases">
        <title>Complete Genome Sequences of three Polynucleobacter sp. Subcluster PnecC Strains KF022, KF023, and KF032 Isolated from a Shallow Eutrophic Lake in Japan.</title>
        <authorList>
            <person name="Ogata Y."/>
            <person name="Watanabe K."/>
            <person name="Takemine S."/>
            <person name="Shindo C."/>
            <person name="Kurokawa R."/>
            <person name="Suda W."/>
        </authorList>
    </citation>
    <scope>NUCLEOTIDE SEQUENCE [LARGE SCALE GENOMIC DNA]</scope>
    <source>
        <strain evidence="3 4">KF032</strain>
    </source>
</reference>
<dbReference type="Pfam" id="PF00990">
    <property type="entry name" value="GGDEF"/>
    <property type="match status" value="1"/>
</dbReference>
<dbReference type="Proteomes" id="UP001211204">
    <property type="component" value="Chromosome"/>
</dbReference>
<dbReference type="PANTHER" id="PTHR46663">
    <property type="entry name" value="DIGUANYLATE CYCLASE DGCT-RELATED"/>
    <property type="match status" value="1"/>
</dbReference>
<dbReference type="InterPro" id="IPR052163">
    <property type="entry name" value="DGC-Regulatory_Protein"/>
</dbReference>
<dbReference type="CDD" id="cd01949">
    <property type="entry name" value="GGDEF"/>
    <property type="match status" value="1"/>
</dbReference>
<sequence length="326" mass="35647">MMAEGVAIAIQDDVISENYAQIEGRLRQTLADPQVLSILVADEDGKVLSYIQRDAISDEVKINYSSPRVRPPDQSLEVLTMGDLTTQWLQLVAGVPIGWLRLEIVGTRVDDALTNLRREVAIWLLGACFVLLSSLGAVLWRTRGLIKMEEAVMQGRTEALQKVANHDSLTGLPNRHLLLDRLGQAIASSNRNKTHFALCFIDLDGFKPVNDSYGHDAGDFVLKEVGIRLTACVRENDTVARLGGDEFVVILVDIDASADLNATLDRILASIKKPIAIPEGVDVGISLSMGVTIFPEDSGGPEELLNHADEAMYLAKKRGPGQYSIY</sequence>